<dbReference type="PANTHER" id="PTHR11926:SF1553">
    <property type="entry name" value="GLYCOSYLTRANSFERASE"/>
    <property type="match status" value="1"/>
</dbReference>
<dbReference type="SUPFAM" id="SSF53756">
    <property type="entry name" value="UDP-Glycosyltransferase/glycogen phosphorylase"/>
    <property type="match status" value="1"/>
</dbReference>
<evidence type="ECO:0000256" key="2">
    <source>
        <dbReference type="ARBA" id="ARBA00022676"/>
    </source>
</evidence>
<evidence type="ECO:0000256" key="5">
    <source>
        <dbReference type="RuleBase" id="RU362057"/>
    </source>
</evidence>
<gene>
    <name evidence="6" type="ORF">MKW94_017918</name>
</gene>
<dbReference type="Proteomes" id="UP001177140">
    <property type="component" value="Unassembled WGS sequence"/>
</dbReference>
<organism evidence="6 7">
    <name type="scientific">Papaver nudicaule</name>
    <name type="common">Iceland poppy</name>
    <dbReference type="NCBI Taxonomy" id="74823"/>
    <lineage>
        <taxon>Eukaryota</taxon>
        <taxon>Viridiplantae</taxon>
        <taxon>Streptophyta</taxon>
        <taxon>Embryophyta</taxon>
        <taxon>Tracheophyta</taxon>
        <taxon>Spermatophyta</taxon>
        <taxon>Magnoliopsida</taxon>
        <taxon>Ranunculales</taxon>
        <taxon>Papaveraceae</taxon>
        <taxon>Papaveroideae</taxon>
        <taxon>Papaver</taxon>
    </lineage>
</organism>
<evidence type="ECO:0000256" key="3">
    <source>
        <dbReference type="ARBA" id="ARBA00022679"/>
    </source>
</evidence>
<name>A0AA42B249_PAPNU</name>
<dbReference type="GO" id="GO:0080044">
    <property type="term" value="F:quercetin 7-O-glucosyltransferase activity"/>
    <property type="evidence" value="ECO:0007669"/>
    <property type="project" value="TreeGrafter"/>
</dbReference>
<protein>
    <recommendedName>
        <fullName evidence="5">Glycosyltransferase</fullName>
        <ecNumber evidence="5">2.4.1.-</ecNumber>
    </recommendedName>
</protein>
<comment type="similarity">
    <text evidence="1 4">Belongs to the UDP-glycosyltransferase family.</text>
</comment>
<sequence>MEKMIMEKRGHVLMIPFPSQGHINPCLQFLKRLVSKGLKTTLVTTNFISKSIQPKLGHNIGIEFISDGYDNGGFAESDSVQSYLQRLQAVGSADLTQLIKKLNSSTEMKDNPVNCIVYDAFLPWALDVARQFGLVGGSFFTQPCAVNSIYYQFGKGLLKIGEDMVTANSDVLITGLPLPLQVSDLPSFLGVPGTYPAYLEMVLNQFINVEEADWIFINSFDMLEVQVVDWMTKKFPQLRTIGPTIPSVYLDNRIEDDRDYGLNLFKPDSSICMNWLNAKANGTVVYVSFGSMADLSKEQMEELAMGLIGSNSYFLWVVRGSEEHKLSAKILEEIETGNKGLVVKWSPQLQVLSHEAVGCFVTHCGWNSTLEALSLGVPMVGIPQWTDQTTNAKFIEDEWRVGVRVKVSDARKGIWTRKDLEVSIREVMEGEKGKEMKRNSSKWRKLAQQAVDLGGSSDQNLDEFVAKLICS</sequence>
<dbReference type="PANTHER" id="PTHR11926">
    <property type="entry name" value="GLUCOSYL/GLUCURONOSYL TRANSFERASES"/>
    <property type="match status" value="1"/>
</dbReference>
<keyword evidence="3 4" id="KW-0808">Transferase</keyword>
<evidence type="ECO:0000313" key="6">
    <source>
        <dbReference type="EMBL" id="MCL7047566.1"/>
    </source>
</evidence>
<dbReference type="AlphaFoldDB" id="A0AA42B249"/>
<dbReference type="FunFam" id="3.40.50.2000:FF:000057">
    <property type="entry name" value="Glycosyltransferase"/>
    <property type="match status" value="1"/>
</dbReference>
<dbReference type="Pfam" id="PF00201">
    <property type="entry name" value="UDPGT"/>
    <property type="match status" value="1"/>
</dbReference>
<keyword evidence="2 4" id="KW-0328">Glycosyltransferase</keyword>
<dbReference type="GO" id="GO:0080043">
    <property type="term" value="F:quercetin 3-O-glucosyltransferase activity"/>
    <property type="evidence" value="ECO:0007669"/>
    <property type="project" value="TreeGrafter"/>
</dbReference>
<accession>A0AA42B249</accession>
<evidence type="ECO:0000313" key="7">
    <source>
        <dbReference type="Proteomes" id="UP001177140"/>
    </source>
</evidence>
<keyword evidence="7" id="KW-1185">Reference proteome</keyword>
<dbReference type="Gene3D" id="3.40.50.2000">
    <property type="entry name" value="Glycogen Phosphorylase B"/>
    <property type="match status" value="2"/>
</dbReference>
<comment type="caution">
    <text evidence="6">The sequence shown here is derived from an EMBL/GenBank/DDBJ whole genome shotgun (WGS) entry which is preliminary data.</text>
</comment>
<dbReference type="EC" id="2.4.1.-" evidence="5"/>
<proteinExistence type="inferred from homology"/>
<dbReference type="FunFam" id="3.40.50.2000:FF:000019">
    <property type="entry name" value="Glycosyltransferase"/>
    <property type="match status" value="1"/>
</dbReference>
<dbReference type="EMBL" id="JAJJMA010294378">
    <property type="protein sequence ID" value="MCL7047566.1"/>
    <property type="molecule type" value="Genomic_DNA"/>
</dbReference>
<evidence type="ECO:0000256" key="1">
    <source>
        <dbReference type="ARBA" id="ARBA00009995"/>
    </source>
</evidence>
<evidence type="ECO:0000256" key="4">
    <source>
        <dbReference type="RuleBase" id="RU003718"/>
    </source>
</evidence>
<dbReference type="CDD" id="cd03784">
    <property type="entry name" value="GT1_Gtf-like"/>
    <property type="match status" value="1"/>
</dbReference>
<dbReference type="InterPro" id="IPR002213">
    <property type="entry name" value="UDP_glucos_trans"/>
</dbReference>
<dbReference type="PROSITE" id="PS00375">
    <property type="entry name" value="UDPGT"/>
    <property type="match status" value="1"/>
</dbReference>
<reference evidence="6" key="1">
    <citation type="submission" date="2022-03" db="EMBL/GenBank/DDBJ databases">
        <title>A functionally conserved STORR gene fusion in Papaver species that diverged 16.8 million years ago.</title>
        <authorList>
            <person name="Catania T."/>
        </authorList>
    </citation>
    <scope>NUCLEOTIDE SEQUENCE</scope>
    <source>
        <strain evidence="6">S-191538</strain>
    </source>
</reference>
<dbReference type="InterPro" id="IPR035595">
    <property type="entry name" value="UDP_glycos_trans_CS"/>
</dbReference>